<name>A0ABU2S3C4_9ACTN</name>
<reference evidence="2" key="1">
    <citation type="submission" date="2023-07" db="EMBL/GenBank/DDBJ databases">
        <title>30 novel species of actinomycetes from the DSMZ collection.</title>
        <authorList>
            <person name="Nouioui I."/>
        </authorList>
    </citation>
    <scope>NUCLEOTIDE SEQUENCE [LARGE SCALE GENOMIC DNA]</scope>
    <source>
        <strain evidence="2">DSM 41886</strain>
    </source>
</reference>
<evidence type="ECO:0000313" key="1">
    <source>
        <dbReference type="EMBL" id="MDT0443298.1"/>
    </source>
</evidence>
<comment type="caution">
    <text evidence="1">The sequence shown here is derived from an EMBL/GenBank/DDBJ whole genome shotgun (WGS) entry which is preliminary data.</text>
</comment>
<protein>
    <submittedName>
        <fullName evidence="1">ABC transporter substrate-binding protein</fullName>
    </submittedName>
</protein>
<proteinExistence type="predicted"/>
<dbReference type="RefSeq" id="WP_311617648.1">
    <property type="nucleotide sequence ID" value="NZ_JAVREV010000005.1"/>
</dbReference>
<dbReference type="Pfam" id="PF13416">
    <property type="entry name" value="SBP_bac_8"/>
    <property type="match status" value="1"/>
</dbReference>
<gene>
    <name evidence="1" type="ORF">RM779_11920</name>
</gene>
<accession>A0ABU2S3C4</accession>
<dbReference type="PANTHER" id="PTHR43649:SF32">
    <property type="entry name" value="SUGAR BINDING SECRETED PROTEIN"/>
    <property type="match status" value="1"/>
</dbReference>
<organism evidence="1 2">
    <name type="scientific">Streptomyces johnsoniae</name>
    <dbReference type="NCBI Taxonomy" id="3075532"/>
    <lineage>
        <taxon>Bacteria</taxon>
        <taxon>Bacillati</taxon>
        <taxon>Actinomycetota</taxon>
        <taxon>Actinomycetes</taxon>
        <taxon>Kitasatosporales</taxon>
        <taxon>Streptomycetaceae</taxon>
        <taxon>Streptomyces</taxon>
    </lineage>
</organism>
<evidence type="ECO:0000313" key="2">
    <source>
        <dbReference type="Proteomes" id="UP001183615"/>
    </source>
</evidence>
<dbReference type="SUPFAM" id="SSF53850">
    <property type="entry name" value="Periplasmic binding protein-like II"/>
    <property type="match status" value="1"/>
</dbReference>
<dbReference type="InterPro" id="IPR006059">
    <property type="entry name" value="SBP"/>
</dbReference>
<dbReference type="PANTHER" id="PTHR43649">
    <property type="entry name" value="ARABINOSE-BINDING PROTEIN-RELATED"/>
    <property type="match status" value="1"/>
</dbReference>
<dbReference type="Proteomes" id="UP001183615">
    <property type="component" value="Unassembled WGS sequence"/>
</dbReference>
<dbReference type="EMBL" id="JAVREV010000005">
    <property type="protein sequence ID" value="MDT0443298.1"/>
    <property type="molecule type" value="Genomic_DNA"/>
</dbReference>
<keyword evidence="2" id="KW-1185">Reference proteome</keyword>
<dbReference type="InterPro" id="IPR050490">
    <property type="entry name" value="Bact_solute-bd_prot1"/>
</dbReference>
<dbReference type="Gene3D" id="3.40.190.10">
    <property type="entry name" value="Periplasmic binding protein-like II"/>
    <property type="match status" value="1"/>
</dbReference>
<sequence>MRQEDDDVMRNTTRITNRPRRRAARAVAVGLTATLATALLGACSSDDDGGGGDDENITLRVGVFGQFGYQEAGLYDEYMEANPNITIEQDSTTENADYIAQLRTRLGQNSGLADIQAIEVGNIAEMTSELSPRWVDFNEYDVDTSHFVPWKVDQATDADGRVIGLGTDIGPTGICYRTDYFEQAGLPTESEAVSELFAGGWEDYIAVGEDFAANAPDDVAYLDSAGGMFNAVVSAFEERYTNEAGEVIYQESEGVQTAWDLSLQVADAGLTDQQQQFSPEWERALANGAFATLPACPAWMLTTIQSHAGDAGAGLWSMARSPEPSNWGGSFIGVTDASEHKEEAVALAEWLTAPEQQAKIFANAGNFPSSATAQETEDVQNATNEYFPGVQIGQILSTAAAEIPSTPIGPNDQIIQESITNGLVTVEQQGNDPDSAWEDVVSALDNALAE</sequence>